<dbReference type="Gene3D" id="3.40.50.150">
    <property type="entry name" value="Vaccinia Virus protein VP39"/>
    <property type="match status" value="1"/>
</dbReference>
<dbReference type="EMBL" id="CP051170">
    <property type="protein sequence ID" value="QOK99149.1"/>
    <property type="molecule type" value="Genomic_DNA"/>
</dbReference>
<feature type="domain" description="Methyltransferase type 11" evidence="1">
    <location>
        <begin position="60"/>
        <end position="147"/>
    </location>
</feature>
<proteinExistence type="predicted"/>
<dbReference type="SUPFAM" id="SSF53335">
    <property type="entry name" value="S-adenosyl-L-methionine-dependent methyltransferases"/>
    <property type="match status" value="1"/>
</dbReference>
<keyword evidence="2" id="KW-0614">Plasmid</keyword>
<protein>
    <submittedName>
        <fullName evidence="2">Class I SAM-dependent methyltransferase</fullName>
    </submittedName>
</protein>
<evidence type="ECO:0000313" key="2">
    <source>
        <dbReference type="EMBL" id="QOK99149.1"/>
    </source>
</evidence>
<dbReference type="GO" id="GO:0008757">
    <property type="term" value="F:S-adenosylmethionine-dependent methyltransferase activity"/>
    <property type="evidence" value="ECO:0007669"/>
    <property type="project" value="InterPro"/>
</dbReference>
<dbReference type="GO" id="GO:0032259">
    <property type="term" value="P:methylation"/>
    <property type="evidence" value="ECO:0007669"/>
    <property type="project" value="UniProtKB-KW"/>
</dbReference>
<geneLocation type="plasmid" evidence="2 3">
    <name>pUW774mp</name>
</geneLocation>
<gene>
    <name evidence="2" type="ORF">HF909_22590</name>
</gene>
<organism evidence="2 3">
    <name type="scientific">Ralstonia solanacearum</name>
    <name type="common">Pseudomonas solanacearum</name>
    <dbReference type="NCBI Taxonomy" id="305"/>
    <lineage>
        <taxon>Bacteria</taxon>
        <taxon>Pseudomonadati</taxon>
        <taxon>Pseudomonadota</taxon>
        <taxon>Betaproteobacteria</taxon>
        <taxon>Burkholderiales</taxon>
        <taxon>Burkholderiaceae</taxon>
        <taxon>Ralstonia</taxon>
        <taxon>Ralstonia solanacearum species complex</taxon>
    </lineage>
</organism>
<dbReference type="PANTHER" id="PTHR45180">
    <property type="entry name" value="OS01G0307686 PROTEIN"/>
    <property type="match status" value="1"/>
</dbReference>
<dbReference type="InterPro" id="IPR029063">
    <property type="entry name" value="SAM-dependent_MTases_sf"/>
</dbReference>
<sequence length="267" mass="29174">MGGASTVYLTDTTADSTMPGMNTDHFTAVAKQYVLSRPTYPPELFAWLAQASSGRDLAWDVGAGNGQASVALAAHFAKVLATDLSEAQIAQAMPHPRIEYRAAPADRSGLPDASADLVTVAQALHWFDLDAFYAEVRRVLKPGGLIAAWTYGVLHVEGEAVEARVSHFYHRVVGPYWPAERRHVESAYAELPFPFAEVASPAFAIRLSWTLDDLLGYCRSWSATSRCQSATGSDPVVALEAELTPVWGERTQRRQVTWPIAMRVGIR</sequence>
<dbReference type="Pfam" id="PF08241">
    <property type="entry name" value="Methyltransf_11"/>
    <property type="match status" value="1"/>
</dbReference>
<dbReference type="Proteomes" id="UP000593970">
    <property type="component" value="Plasmid pUW774mp"/>
</dbReference>
<dbReference type="AlphaFoldDB" id="A0AA92QDP2"/>
<dbReference type="CDD" id="cd02440">
    <property type="entry name" value="AdoMet_MTases"/>
    <property type="match status" value="1"/>
</dbReference>
<dbReference type="InterPro" id="IPR013216">
    <property type="entry name" value="Methyltransf_11"/>
</dbReference>
<reference evidence="3" key="1">
    <citation type="submission" date="2020-04" db="EMBL/GenBank/DDBJ databases">
        <title>Ralstonia solanacearum UW576, UW763, UW773, and UW774.</title>
        <authorList>
            <person name="Steidl O."/>
            <person name="Truchon A."/>
            <person name="Allen C."/>
        </authorList>
    </citation>
    <scope>NUCLEOTIDE SEQUENCE [LARGE SCALE GENOMIC DNA]</scope>
    <source>
        <strain evidence="3">UW774</strain>
        <plasmid evidence="3">pUW774mp</plasmid>
    </source>
</reference>
<keyword evidence="2" id="KW-0489">Methyltransferase</keyword>
<keyword evidence="2" id="KW-0808">Transferase</keyword>
<evidence type="ECO:0000313" key="3">
    <source>
        <dbReference type="Proteomes" id="UP000593970"/>
    </source>
</evidence>
<evidence type="ECO:0000259" key="1">
    <source>
        <dbReference type="Pfam" id="PF08241"/>
    </source>
</evidence>
<accession>A0AA92QDP2</accession>
<name>A0AA92QDP2_RALSL</name>
<dbReference type="PANTHER" id="PTHR45180:SF1">
    <property type="entry name" value="OS01G0307686 PROTEIN"/>
    <property type="match status" value="1"/>
</dbReference>